<protein>
    <submittedName>
        <fullName evidence="3">Efflux RND transporter periplasmic adaptor subunit</fullName>
    </submittedName>
</protein>
<dbReference type="InterPro" id="IPR006143">
    <property type="entry name" value="RND_pump_MFP"/>
</dbReference>
<dbReference type="PROSITE" id="PS51257">
    <property type="entry name" value="PROKAR_LIPOPROTEIN"/>
    <property type="match status" value="1"/>
</dbReference>
<reference evidence="3 4" key="1">
    <citation type="submission" date="2021-12" db="EMBL/GenBank/DDBJ databases">
        <title>Discovery of the Pendulisporaceae a myxobacterial family with distinct sporulation behavior and unique specialized metabolism.</title>
        <authorList>
            <person name="Garcia R."/>
            <person name="Popoff A."/>
            <person name="Bader C.D."/>
            <person name="Loehr J."/>
            <person name="Walesch S."/>
            <person name="Walt C."/>
            <person name="Boldt J."/>
            <person name="Bunk B."/>
            <person name="Haeckl F.J.F.P.J."/>
            <person name="Gunesch A.P."/>
            <person name="Birkelbach J."/>
            <person name="Nuebel U."/>
            <person name="Pietschmann T."/>
            <person name="Bach T."/>
            <person name="Mueller R."/>
        </authorList>
    </citation>
    <scope>NUCLEOTIDE SEQUENCE [LARGE SCALE GENOMIC DNA]</scope>
    <source>
        <strain evidence="3 4">MSr11954</strain>
    </source>
</reference>
<evidence type="ECO:0000313" key="3">
    <source>
        <dbReference type="EMBL" id="WXB19191.1"/>
    </source>
</evidence>
<dbReference type="Gene3D" id="2.40.30.170">
    <property type="match status" value="1"/>
</dbReference>
<dbReference type="RefSeq" id="WP_394828814.1">
    <property type="nucleotide sequence ID" value="NZ_CP089984.1"/>
</dbReference>
<evidence type="ECO:0000313" key="4">
    <source>
        <dbReference type="Proteomes" id="UP001370348"/>
    </source>
</evidence>
<dbReference type="PANTHER" id="PTHR30469">
    <property type="entry name" value="MULTIDRUG RESISTANCE PROTEIN MDTA"/>
    <property type="match status" value="1"/>
</dbReference>
<organism evidence="3 4">
    <name type="scientific">Pendulispora albinea</name>
    <dbReference type="NCBI Taxonomy" id="2741071"/>
    <lineage>
        <taxon>Bacteria</taxon>
        <taxon>Pseudomonadati</taxon>
        <taxon>Myxococcota</taxon>
        <taxon>Myxococcia</taxon>
        <taxon>Myxococcales</taxon>
        <taxon>Sorangiineae</taxon>
        <taxon>Pendulisporaceae</taxon>
        <taxon>Pendulispora</taxon>
    </lineage>
</organism>
<dbReference type="NCBIfam" id="TIGR01730">
    <property type="entry name" value="RND_mfp"/>
    <property type="match status" value="1"/>
</dbReference>
<dbReference type="Proteomes" id="UP001370348">
    <property type="component" value="Chromosome"/>
</dbReference>
<dbReference type="Pfam" id="PF25917">
    <property type="entry name" value="BSH_RND"/>
    <property type="match status" value="1"/>
</dbReference>
<accession>A0ABZ2M9L9</accession>
<dbReference type="Gene3D" id="2.40.50.100">
    <property type="match status" value="1"/>
</dbReference>
<dbReference type="PANTHER" id="PTHR30469:SF38">
    <property type="entry name" value="HLYD FAMILY SECRETION PROTEIN"/>
    <property type="match status" value="1"/>
</dbReference>
<dbReference type="Gene3D" id="2.40.420.20">
    <property type="match status" value="1"/>
</dbReference>
<dbReference type="SUPFAM" id="SSF111369">
    <property type="entry name" value="HlyD-like secretion proteins"/>
    <property type="match status" value="1"/>
</dbReference>
<evidence type="ECO:0000259" key="2">
    <source>
        <dbReference type="Pfam" id="PF25917"/>
    </source>
</evidence>
<gene>
    <name evidence="3" type="ORF">LZC94_18385</name>
</gene>
<keyword evidence="4" id="KW-1185">Reference proteome</keyword>
<dbReference type="InterPro" id="IPR058625">
    <property type="entry name" value="MdtA-like_BSH"/>
</dbReference>
<comment type="similarity">
    <text evidence="1">Belongs to the membrane fusion protein (MFP) (TC 8.A.1) family.</text>
</comment>
<sequence>MNRRRAVSLLGLGMGMGTFLFLIGGCSRPAPVEARESEGDGAIAVRMAPVEHGPYTRHLRVAGVVHRKSEVNLAFLVGGIVTKVTVHEGDRVRKGQVLATLDPTAVDARRTEAVEGARKAERDLARVRVLHASGAVPAIELENAQTNVALARAAARGAQFHARHATLVAPEAGVVDQRHVDVGEVVAPGSPAFHVSGSSQGAVVRAPYASRDVVRMRVGDPARVVLDVAPEAPLVARVSQIAAAASPGTGGYEVELALAEPPPYLLSGLTAKVETEQLEPASAVVPVGALLDGDALQASAYVVEAGKAKRVPVTIRSIAGDRAVLASGLEHQELVVKAGISDLRDGAPVRVLP</sequence>
<proteinExistence type="inferred from homology"/>
<dbReference type="EMBL" id="CP089984">
    <property type="protein sequence ID" value="WXB19191.1"/>
    <property type="molecule type" value="Genomic_DNA"/>
</dbReference>
<evidence type="ECO:0000256" key="1">
    <source>
        <dbReference type="ARBA" id="ARBA00009477"/>
    </source>
</evidence>
<name>A0ABZ2M9L9_9BACT</name>
<feature type="domain" description="Multidrug resistance protein MdtA-like barrel-sandwich hybrid" evidence="2">
    <location>
        <begin position="76"/>
        <end position="194"/>
    </location>
</feature>